<dbReference type="NCBIfam" id="NF005932">
    <property type="entry name" value="PRK07956.1"/>
    <property type="match status" value="1"/>
</dbReference>
<evidence type="ECO:0000256" key="12">
    <source>
        <dbReference type="ARBA" id="ARBA00023211"/>
    </source>
</evidence>
<dbReference type="InterPro" id="IPR001357">
    <property type="entry name" value="BRCT_dom"/>
</dbReference>
<proteinExistence type="inferred from homology"/>
<evidence type="ECO:0000256" key="10">
    <source>
        <dbReference type="ARBA" id="ARBA00023027"/>
    </source>
</evidence>
<keyword evidence="7 15" id="KW-0227">DNA damage</keyword>
<evidence type="ECO:0000256" key="3">
    <source>
        <dbReference type="ARBA" id="ARBA00013308"/>
    </source>
</evidence>
<gene>
    <name evidence="15 17" type="primary">ligA</name>
    <name evidence="17" type="ORF">GTP56_11055</name>
</gene>
<feature type="binding site" evidence="15">
    <location>
        <position position="414"/>
    </location>
    <ligand>
        <name>Zn(2+)</name>
        <dbReference type="ChEBI" id="CHEBI:29105"/>
    </ligand>
</feature>
<dbReference type="Gene3D" id="1.10.150.20">
    <property type="entry name" value="5' to 3' exonuclease, C-terminal subdomain"/>
    <property type="match status" value="2"/>
</dbReference>
<evidence type="ECO:0000256" key="5">
    <source>
        <dbReference type="ARBA" id="ARBA00022705"/>
    </source>
</evidence>
<dbReference type="GO" id="GO:0003911">
    <property type="term" value="F:DNA ligase (NAD+) activity"/>
    <property type="evidence" value="ECO:0007669"/>
    <property type="project" value="UniProtKB-UniRule"/>
</dbReference>
<keyword evidence="11 15" id="KW-0234">DNA repair</keyword>
<dbReference type="GO" id="GO:0003677">
    <property type="term" value="F:DNA binding"/>
    <property type="evidence" value="ECO:0007669"/>
    <property type="project" value="InterPro"/>
</dbReference>
<evidence type="ECO:0000259" key="16">
    <source>
        <dbReference type="PROSITE" id="PS50172"/>
    </source>
</evidence>
<dbReference type="Gene3D" id="6.20.10.30">
    <property type="match status" value="1"/>
</dbReference>
<feature type="binding site" evidence="15">
    <location>
        <position position="175"/>
    </location>
    <ligand>
        <name>NAD(+)</name>
        <dbReference type="ChEBI" id="CHEBI:57540"/>
    </ligand>
</feature>
<evidence type="ECO:0000313" key="17">
    <source>
        <dbReference type="EMBL" id="MYM72735.1"/>
    </source>
</evidence>
<dbReference type="Pfam" id="PF03119">
    <property type="entry name" value="DNA_ligase_ZBD"/>
    <property type="match status" value="1"/>
</dbReference>
<dbReference type="Gene3D" id="3.40.50.10190">
    <property type="entry name" value="BRCT domain"/>
    <property type="match status" value="1"/>
</dbReference>
<keyword evidence="12 15" id="KW-0464">Manganese</keyword>
<dbReference type="InterPro" id="IPR010994">
    <property type="entry name" value="RuvA_2-like"/>
</dbReference>
<dbReference type="InterPro" id="IPR004150">
    <property type="entry name" value="NAD_DNA_ligase_OB"/>
</dbReference>
<dbReference type="SUPFAM" id="SSF52113">
    <property type="entry name" value="BRCT domain"/>
    <property type="match status" value="1"/>
</dbReference>
<evidence type="ECO:0000256" key="1">
    <source>
        <dbReference type="ARBA" id="ARBA00004067"/>
    </source>
</evidence>
<dbReference type="Gene3D" id="2.40.50.140">
    <property type="entry name" value="Nucleic acid-binding proteins"/>
    <property type="match status" value="1"/>
</dbReference>
<feature type="binding site" evidence="15">
    <location>
        <begin position="34"/>
        <end position="38"/>
    </location>
    <ligand>
        <name>NAD(+)</name>
        <dbReference type="ChEBI" id="CHEBI:57540"/>
    </ligand>
</feature>
<evidence type="ECO:0000256" key="7">
    <source>
        <dbReference type="ARBA" id="ARBA00022763"/>
    </source>
</evidence>
<evidence type="ECO:0000256" key="8">
    <source>
        <dbReference type="ARBA" id="ARBA00022833"/>
    </source>
</evidence>
<dbReference type="FunFam" id="1.10.287.610:FF:000002">
    <property type="entry name" value="DNA ligase"/>
    <property type="match status" value="1"/>
</dbReference>
<dbReference type="AlphaFoldDB" id="A0A7X4GZX9"/>
<dbReference type="Gene3D" id="1.10.287.610">
    <property type="entry name" value="Helix hairpin bin"/>
    <property type="match status" value="1"/>
</dbReference>
<name>A0A7X4GZX9_9BURK</name>
<comment type="cofactor">
    <cofactor evidence="15">
        <name>Mg(2+)</name>
        <dbReference type="ChEBI" id="CHEBI:18420"/>
    </cofactor>
    <cofactor evidence="15">
        <name>Mn(2+)</name>
        <dbReference type="ChEBI" id="CHEBI:29035"/>
    </cofactor>
</comment>
<evidence type="ECO:0000256" key="9">
    <source>
        <dbReference type="ARBA" id="ARBA00022842"/>
    </source>
</evidence>
<comment type="caution">
    <text evidence="17">The sequence shown here is derived from an EMBL/GenBank/DDBJ whole genome shotgun (WGS) entry which is preliminary data.</text>
</comment>
<dbReference type="EC" id="6.5.1.2" evidence="2 15"/>
<dbReference type="InterPro" id="IPR033136">
    <property type="entry name" value="DNA_ligase_CS"/>
</dbReference>
<dbReference type="SUPFAM" id="SSF50249">
    <property type="entry name" value="Nucleic acid-binding proteins"/>
    <property type="match status" value="1"/>
</dbReference>
<dbReference type="GO" id="GO:0046872">
    <property type="term" value="F:metal ion binding"/>
    <property type="evidence" value="ECO:0007669"/>
    <property type="project" value="UniProtKB-KW"/>
</dbReference>
<reference evidence="17 18" key="1">
    <citation type="submission" date="2019-12" db="EMBL/GenBank/DDBJ databases">
        <title>Novel species isolated from a subtropical stream in China.</title>
        <authorList>
            <person name="Lu H."/>
        </authorList>
    </citation>
    <scope>NUCLEOTIDE SEQUENCE [LARGE SCALE GENOMIC DNA]</scope>
    <source>
        <strain evidence="17 18">FT134W</strain>
    </source>
</reference>
<feature type="domain" description="BRCT" evidence="16">
    <location>
        <begin position="700"/>
        <end position="779"/>
    </location>
</feature>
<comment type="similarity">
    <text evidence="14 15">Belongs to the NAD-dependent DNA ligase family. LigA subfamily.</text>
</comment>
<dbReference type="InterPro" id="IPR003583">
    <property type="entry name" value="Hlx-hairpin-Hlx_DNA-bd_motif"/>
</dbReference>
<protein>
    <recommendedName>
        <fullName evidence="3 15">DNA ligase</fullName>
        <ecNumber evidence="2 15">6.5.1.2</ecNumber>
    </recommendedName>
    <alternativeName>
        <fullName evidence="15">Polydeoxyribonucleotide synthase [NAD(+)]</fullName>
    </alternativeName>
</protein>
<feature type="binding site" evidence="15">
    <location>
        <position position="292"/>
    </location>
    <ligand>
        <name>NAD(+)</name>
        <dbReference type="ChEBI" id="CHEBI:57540"/>
    </ligand>
</feature>
<dbReference type="InterPro" id="IPR013839">
    <property type="entry name" value="DNAligase_adenylation"/>
</dbReference>
<dbReference type="CDD" id="cd00114">
    <property type="entry name" value="LIGANc"/>
    <property type="match status" value="1"/>
</dbReference>
<feature type="active site" description="N6-AMP-lysine intermediate" evidence="15">
    <location>
        <position position="117"/>
    </location>
</feature>
<feature type="binding site" evidence="15">
    <location>
        <position position="115"/>
    </location>
    <ligand>
        <name>NAD(+)</name>
        <dbReference type="ChEBI" id="CHEBI:57540"/>
    </ligand>
</feature>
<dbReference type="Pfam" id="PF03120">
    <property type="entry name" value="OB_DNA_ligase"/>
    <property type="match status" value="1"/>
</dbReference>
<comment type="function">
    <text evidence="1 15">DNA ligase that catalyzes the formation of phosphodiester linkages between 5'-phosphoryl and 3'-hydroxyl groups in double-stranded DNA using NAD as a coenzyme and as the energy source for the reaction. It is essential for DNA replication and repair of damaged DNA.</text>
</comment>
<evidence type="ECO:0000256" key="11">
    <source>
        <dbReference type="ARBA" id="ARBA00023204"/>
    </source>
</evidence>
<dbReference type="NCBIfam" id="TIGR00575">
    <property type="entry name" value="dnlj"/>
    <property type="match status" value="1"/>
</dbReference>
<dbReference type="FunFam" id="1.10.150.20:FF:000006">
    <property type="entry name" value="DNA ligase"/>
    <property type="match status" value="1"/>
</dbReference>
<feature type="binding site" evidence="15">
    <location>
        <begin position="83"/>
        <end position="84"/>
    </location>
    <ligand>
        <name>NAD(+)</name>
        <dbReference type="ChEBI" id="CHEBI:57540"/>
    </ligand>
</feature>
<dbReference type="InterPro" id="IPR004149">
    <property type="entry name" value="Znf_DNAligase_C4"/>
</dbReference>
<dbReference type="Gene3D" id="3.30.470.30">
    <property type="entry name" value="DNA ligase/mRNA capping enzyme"/>
    <property type="match status" value="1"/>
</dbReference>
<keyword evidence="5 15" id="KW-0235">DNA replication</keyword>
<dbReference type="PANTHER" id="PTHR23389:SF9">
    <property type="entry name" value="DNA LIGASE"/>
    <property type="match status" value="1"/>
</dbReference>
<dbReference type="InterPro" id="IPR036420">
    <property type="entry name" value="BRCT_dom_sf"/>
</dbReference>
<dbReference type="FunFam" id="3.30.470.30:FF:000001">
    <property type="entry name" value="DNA ligase"/>
    <property type="match status" value="1"/>
</dbReference>
<accession>A0A7X4GZX9</accession>
<sequence length="779" mass="85183">MTEVDFKTRIEQLSAELNRHLHAYHVEDAPTIPDAEYDKLFIALQKLEEEHPELALPDSPTKRVGAAPLPQFEQVTHTVPMLSLNNGFSDEDIENFDRRVREGLDTAALVEYAAEVKYDGLAINLRYIDGLLVQAATRGDGYTGEDVTANIRTIRSIPLRLKTDNPPAILDVRGEVLMFKRDFEALNARQREAGQKEFANPRNAAAGSLRQLDSRITASRKLSFFAYGVGALVGAEMPLSHSALLDWYRQLGLPVAKEASLVRGYDGLMAYYKQIGDARPTMPYEIDGVVYKANLLADQRTLGFVSRAPRFALAHKFPAEEALTIVQAIEVQVGRTGAITPVARLASVFVGGVNVTNATLHNEDEVRRKDVRVGDTVIVRRAGDVIPEVLAVVLERRPTPEPAQYVLPKTCPVCGSHVVREEGEAIARCSGGLFCSAQRKEAIRHFAGRRMMDIEGLGDRYIDSLVEWGKVQRVADLYSLKLEDLLEMKRLADERDGTTPEAVAKGKIATKWADNLLEAIAASKNPPLERLLFALGIRHVGESTAKTLAEWLGRFDLIRRVPAALLRVLPDIGGTVAESIADFFAEEKNQEAIDALLAAGVAPKDEHPPSAKLREKLDTVKLMAALAIPKLTEPRSKQLVEEGVTLEALAYLQVFNVFGLPAAVSDALQEWMSEPANRAQVKALHLLRNDLLAQLPETVAAEGHLTGKTFVLTGTLPSMGRDQAAALIEAEGGKISGSVSKKTHYLVAGADAGSKLAKAQELEVTILDEAGLLELLAQK</sequence>
<keyword evidence="8 15" id="KW-0862">Zinc</keyword>
<keyword evidence="10 15" id="KW-0520">NAD</keyword>
<dbReference type="HAMAP" id="MF_01588">
    <property type="entry name" value="DNA_ligase_A"/>
    <property type="match status" value="1"/>
</dbReference>
<dbReference type="SMART" id="SM00278">
    <property type="entry name" value="HhH1"/>
    <property type="match status" value="3"/>
</dbReference>
<dbReference type="GO" id="GO:0006281">
    <property type="term" value="P:DNA repair"/>
    <property type="evidence" value="ECO:0007669"/>
    <property type="project" value="UniProtKB-KW"/>
</dbReference>
<evidence type="ECO:0000256" key="2">
    <source>
        <dbReference type="ARBA" id="ARBA00012722"/>
    </source>
</evidence>
<evidence type="ECO:0000313" key="18">
    <source>
        <dbReference type="Proteomes" id="UP000469734"/>
    </source>
</evidence>
<dbReference type="InterPro" id="IPR012340">
    <property type="entry name" value="NA-bd_OB-fold"/>
</dbReference>
<keyword evidence="6 15" id="KW-0479">Metal-binding</keyword>
<dbReference type="SUPFAM" id="SSF56091">
    <property type="entry name" value="DNA ligase/mRNA capping enzyme, catalytic domain"/>
    <property type="match status" value="1"/>
</dbReference>
<keyword evidence="9 15" id="KW-0460">Magnesium</keyword>
<dbReference type="Proteomes" id="UP000469734">
    <property type="component" value="Unassembled WGS sequence"/>
</dbReference>
<feature type="binding site" evidence="15">
    <location>
        <position position="138"/>
    </location>
    <ligand>
        <name>NAD(+)</name>
        <dbReference type="ChEBI" id="CHEBI:57540"/>
    </ligand>
</feature>
<evidence type="ECO:0000256" key="6">
    <source>
        <dbReference type="ARBA" id="ARBA00022723"/>
    </source>
</evidence>
<evidence type="ECO:0000256" key="15">
    <source>
        <dbReference type="HAMAP-Rule" id="MF_01588"/>
    </source>
</evidence>
<keyword evidence="4 15" id="KW-0436">Ligase</keyword>
<dbReference type="Pfam" id="PF12826">
    <property type="entry name" value="HHH_2"/>
    <property type="match status" value="1"/>
</dbReference>
<dbReference type="InterPro" id="IPR041663">
    <property type="entry name" value="DisA/LigA_HHH"/>
</dbReference>
<comment type="catalytic activity">
    <reaction evidence="13 15">
        <text>NAD(+) + (deoxyribonucleotide)n-3'-hydroxyl + 5'-phospho-(deoxyribonucleotide)m = (deoxyribonucleotide)n+m + AMP + beta-nicotinamide D-nucleotide.</text>
        <dbReference type="EC" id="6.5.1.2"/>
    </reaction>
</comment>
<organism evidence="17 18">
    <name type="scientific">Duganella margarita</name>
    <dbReference type="NCBI Taxonomy" id="2692170"/>
    <lineage>
        <taxon>Bacteria</taxon>
        <taxon>Pseudomonadati</taxon>
        <taxon>Pseudomonadota</taxon>
        <taxon>Betaproteobacteria</taxon>
        <taxon>Burkholderiales</taxon>
        <taxon>Oxalobacteraceae</taxon>
        <taxon>Telluria group</taxon>
        <taxon>Duganella</taxon>
    </lineage>
</organism>
<evidence type="ECO:0000256" key="4">
    <source>
        <dbReference type="ARBA" id="ARBA00022598"/>
    </source>
</evidence>
<feature type="binding site" evidence="15">
    <location>
        <position position="316"/>
    </location>
    <ligand>
        <name>NAD(+)</name>
        <dbReference type="ChEBI" id="CHEBI:57540"/>
    </ligand>
</feature>
<dbReference type="SUPFAM" id="SSF47781">
    <property type="entry name" value="RuvA domain 2-like"/>
    <property type="match status" value="1"/>
</dbReference>
<dbReference type="RefSeq" id="WP_161050125.1">
    <property type="nucleotide sequence ID" value="NZ_WWCR01000009.1"/>
</dbReference>
<dbReference type="Pfam" id="PF00533">
    <property type="entry name" value="BRCT"/>
    <property type="match status" value="1"/>
</dbReference>
<dbReference type="EMBL" id="WWCR01000009">
    <property type="protein sequence ID" value="MYM72735.1"/>
    <property type="molecule type" value="Genomic_DNA"/>
</dbReference>
<dbReference type="InterPro" id="IPR001679">
    <property type="entry name" value="DNA_ligase"/>
</dbReference>
<dbReference type="InterPro" id="IPR013840">
    <property type="entry name" value="DNAligase_N"/>
</dbReference>
<dbReference type="PROSITE" id="PS01056">
    <property type="entry name" value="DNA_LIGASE_N2"/>
    <property type="match status" value="1"/>
</dbReference>
<dbReference type="PROSITE" id="PS50172">
    <property type="entry name" value="BRCT"/>
    <property type="match status" value="1"/>
</dbReference>
<dbReference type="PIRSF" id="PIRSF001604">
    <property type="entry name" value="LigA"/>
    <property type="match status" value="1"/>
</dbReference>
<feature type="binding site" evidence="15">
    <location>
        <position position="435"/>
    </location>
    <ligand>
        <name>Zn(2+)</name>
        <dbReference type="ChEBI" id="CHEBI:29105"/>
    </ligand>
</feature>
<evidence type="ECO:0000256" key="14">
    <source>
        <dbReference type="ARBA" id="ARBA00060881"/>
    </source>
</evidence>
<dbReference type="PANTHER" id="PTHR23389">
    <property type="entry name" value="CHROMOSOME TRANSMISSION FIDELITY FACTOR 18"/>
    <property type="match status" value="1"/>
</dbReference>
<feature type="binding site" evidence="15">
    <location>
        <position position="411"/>
    </location>
    <ligand>
        <name>Zn(2+)</name>
        <dbReference type="ChEBI" id="CHEBI:29105"/>
    </ligand>
</feature>
<dbReference type="GO" id="GO:0006260">
    <property type="term" value="P:DNA replication"/>
    <property type="evidence" value="ECO:0007669"/>
    <property type="project" value="UniProtKB-KW"/>
</dbReference>
<dbReference type="FunFam" id="2.40.50.140:FF:000012">
    <property type="entry name" value="DNA ligase"/>
    <property type="match status" value="1"/>
</dbReference>
<comment type="caution">
    <text evidence="15">Lacks conserved residue(s) required for the propagation of feature annotation.</text>
</comment>
<dbReference type="Pfam" id="PF01653">
    <property type="entry name" value="DNA_ligase_aden"/>
    <property type="match status" value="1"/>
</dbReference>
<dbReference type="SMART" id="SM00292">
    <property type="entry name" value="BRCT"/>
    <property type="match status" value="1"/>
</dbReference>
<evidence type="ECO:0000256" key="13">
    <source>
        <dbReference type="ARBA" id="ARBA00034005"/>
    </source>
</evidence>
<dbReference type="SMART" id="SM00532">
    <property type="entry name" value="LIGANc"/>
    <property type="match status" value="1"/>
</dbReference>
<dbReference type="GO" id="GO:0005829">
    <property type="term" value="C:cytosol"/>
    <property type="evidence" value="ECO:0007669"/>
    <property type="project" value="TreeGrafter"/>
</dbReference>